<dbReference type="Proteomes" id="UP000606653">
    <property type="component" value="Unassembled WGS sequence"/>
</dbReference>
<proteinExistence type="predicted"/>
<feature type="compositionally biased region" description="Basic and acidic residues" evidence="1">
    <location>
        <begin position="86"/>
        <end position="97"/>
    </location>
</feature>
<evidence type="ECO:0000259" key="2">
    <source>
        <dbReference type="SMART" id="SM00278"/>
    </source>
</evidence>
<dbReference type="NCBIfam" id="TIGR00426">
    <property type="entry name" value="competence protein ComEA helix-hairpin-helix repeat region"/>
    <property type="match status" value="1"/>
</dbReference>
<feature type="domain" description="Helix-hairpin-helix DNA-binding motif class 1" evidence="2">
    <location>
        <begin position="207"/>
        <end position="226"/>
    </location>
</feature>
<keyword evidence="4" id="KW-1185">Reference proteome</keyword>
<feature type="compositionally biased region" description="Low complexity" evidence="1">
    <location>
        <begin position="119"/>
        <end position="130"/>
    </location>
</feature>
<dbReference type="InterPro" id="IPR004509">
    <property type="entry name" value="Competence_ComEA_HhH"/>
</dbReference>
<comment type="caution">
    <text evidence="3">The sequence shown here is derived from an EMBL/GenBank/DDBJ whole genome shotgun (WGS) entry which is preliminary data.</text>
</comment>
<name>A0ABQ2KYX4_9BACL</name>
<dbReference type="PANTHER" id="PTHR21180:SF32">
    <property type="entry name" value="ENDONUCLEASE_EXONUCLEASE_PHOSPHATASE FAMILY DOMAIN-CONTAINING PROTEIN 1"/>
    <property type="match status" value="1"/>
</dbReference>
<dbReference type="EMBL" id="BMLN01000003">
    <property type="protein sequence ID" value="GGN96931.1"/>
    <property type="molecule type" value="Genomic_DNA"/>
</dbReference>
<dbReference type="Pfam" id="PF12836">
    <property type="entry name" value="HHH_3"/>
    <property type="match status" value="1"/>
</dbReference>
<dbReference type="InterPro" id="IPR003583">
    <property type="entry name" value="Hlx-hairpin-Hlx_DNA-bd_motif"/>
</dbReference>
<dbReference type="InterPro" id="IPR010994">
    <property type="entry name" value="RuvA_2-like"/>
</dbReference>
<dbReference type="RefSeq" id="WP_083923493.1">
    <property type="nucleotide sequence ID" value="NZ_BMLN01000003.1"/>
</dbReference>
<gene>
    <name evidence="3" type="ORF">GCM10010969_14350</name>
</gene>
<evidence type="ECO:0000313" key="4">
    <source>
        <dbReference type="Proteomes" id="UP000606653"/>
    </source>
</evidence>
<dbReference type="InterPro" id="IPR051675">
    <property type="entry name" value="Endo/Exo/Phosphatase_dom_1"/>
</dbReference>
<organism evidence="3 4">
    <name type="scientific">Saccharibacillus kuerlensis</name>
    <dbReference type="NCBI Taxonomy" id="459527"/>
    <lineage>
        <taxon>Bacteria</taxon>
        <taxon>Bacillati</taxon>
        <taxon>Bacillota</taxon>
        <taxon>Bacilli</taxon>
        <taxon>Bacillales</taxon>
        <taxon>Paenibacillaceae</taxon>
        <taxon>Saccharibacillus</taxon>
    </lineage>
</organism>
<reference evidence="4" key="1">
    <citation type="journal article" date="2019" name="Int. J. Syst. Evol. Microbiol.">
        <title>The Global Catalogue of Microorganisms (GCM) 10K type strain sequencing project: providing services to taxonomists for standard genome sequencing and annotation.</title>
        <authorList>
            <consortium name="The Broad Institute Genomics Platform"/>
            <consortium name="The Broad Institute Genome Sequencing Center for Infectious Disease"/>
            <person name="Wu L."/>
            <person name="Ma J."/>
        </authorList>
    </citation>
    <scope>NUCLEOTIDE SEQUENCE [LARGE SCALE GENOMIC DNA]</scope>
    <source>
        <strain evidence="4">CGMCC 1.6964</strain>
    </source>
</reference>
<dbReference type="SUPFAM" id="SSF47781">
    <property type="entry name" value="RuvA domain 2-like"/>
    <property type="match status" value="1"/>
</dbReference>
<accession>A0ABQ2KYX4</accession>
<evidence type="ECO:0000256" key="1">
    <source>
        <dbReference type="SAM" id="MobiDB-lite"/>
    </source>
</evidence>
<dbReference type="SMART" id="SM00278">
    <property type="entry name" value="HhH1"/>
    <property type="match status" value="2"/>
</dbReference>
<dbReference type="PANTHER" id="PTHR21180">
    <property type="entry name" value="ENDONUCLEASE/EXONUCLEASE/PHOSPHATASE FAMILY DOMAIN-CONTAINING PROTEIN 1"/>
    <property type="match status" value="1"/>
</dbReference>
<protein>
    <recommendedName>
        <fullName evidence="2">Helix-hairpin-helix DNA-binding motif class 1 domain-containing protein</fullName>
    </recommendedName>
</protein>
<evidence type="ECO:0000313" key="3">
    <source>
        <dbReference type="EMBL" id="GGN96931.1"/>
    </source>
</evidence>
<feature type="region of interest" description="Disordered" evidence="1">
    <location>
        <begin position="48"/>
        <end position="130"/>
    </location>
</feature>
<dbReference type="Gene3D" id="1.10.150.280">
    <property type="entry name" value="AF1531-like domain"/>
    <property type="match status" value="1"/>
</dbReference>
<sequence>MKKEWLWAACMSAVLGAGVLVIAGGEEAEGLPWESLNERIEHALAIQEGTDEEVEAAEASQKDGAADYADGKSGAEAGQKDGVTQKIDEAALKKEQVNQKNDAVKSGTIKEPPGSEAQAASPTAPGPNTAAAVTAANAKGDIYQPVEGVEAAAQNTTAQNTRTVDDGKIHINSANIQQLMDLPGIGEKKAQAIVDYRTQNGSFRDVTEIVKVKGIGPKMLEKMLPDLAL</sequence>
<feature type="domain" description="Helix-hairpin-helix DNA-binding motif class 1" evidence="2">
    <location>
        <begin position="177"/>
        <end position="196"/>
    </location>
</feature>